<comment type="caution">
    <text evidence="1">The sequence shown here is derived from an EMBL/GenBank/DDBJ whole genome shotgun (WGS) entry which is preliminary data.</text>
</comment>
<gene>
    <name evidence="1" type="ORF">CEPIT_LOCUS8282</name>
</gene>
<dbReference type="EMBL" id="CAMAPF010000040">
    <property type="protein sequence ID" value="CAH9082922.1"/>
    <property type="molecule type" value="Genomic_DNA"/>
</dbReference>
<dbReference type="PANTHER" id="PTHR12498">
    <property type="entry name" value="N-TERMINAL ASPARAGINE AMIDOHYDROLASE"/>
    <property type="match status" value="1"/>
</dbReference>
<reference evidence="1" key="1">
    <citation type="submission" date="2022-07" db="EMBL/GenBank/DDBJ databases">
        <authorList>
            <person name="Macas J."/>
            <person name="Novak P."/>
            <person name="Neumann P."/>
        </authorList>
    </citation>
    <scope>NUCLEOTIDE SEQUENCE</scope>
</reference>
<evidence type="ECO:0000313" key="1">
    <source>
        <dbReference type="EMBL" id="CAH9082922.1"/>
    </source>
</evidence>
<protein>
    <recommendedName>
        <fullName evidence="3">Protein N-terminal asparagine amidohydrolase</fullName>
    </recommendedName>
</protein>
<dbReference type="InterPro" id="IPR026750">
    <property type="entry name" value="NTAN1"/>
</dbReference>
<dbReference type="GO" id="GO:0006511">
    <property type="term" value="P:ubiquitin-dependent protein catabolic process"/>
    <property type="evidence" value="ECO:0007669"/>
    <property type="project" value="TreeGrafter"/>
</dbReference>
<dbReference type="Proteomes" id="UP001152523">
    <property type="component" value="Unassembled WGS sequence"/>
</dbReference>
<dbReference type="GO" id="GO:0008418">
    <property type="term" value="F:protein-N-terminal asparagine amidohydrolase activity"/>
    <property type="evidence" value="ECO:0007669"/>
    <property type="project" value="InterPro"/>
</dbReference>
<sequence length="362" mass="40540">MITVGDVSYSISPFDHSSSSSQQGKDILRTLMQNPGLKRVSLAFDYTPGGLFSLTNNGGFLITPQTKSVFILQKEYATVDPSFVDVVGTHGMSTCVGLIIQNPKSGKISVAHIDVLGVIELGINQMLSSVDDQDINDMTNLNVHLIGGYNDEPEWANHEDQEKREGVSFPICSKIIEVLCKSTKTFHLRTLHVLDHNTIYDGQGIGHPKFGGFLVETGVGSIFPAKFDETTKGPDEMVREIRRLCCDNDPRWEGRLLDTYDNLSDHYVIAPCSWGIKGAEGFGWFLSLSDREFADNYYFTPPAVLNLNEINYLRGIFGYIFNNPEWKKTFPSGRPRVFARTDCGGWKQKEEEMSQIFKRSVN</sequence>
<dbReference type="PANTHER" id="PTHR12498:SF0">
    <property type="entry name" value="PROTEIN N-TERMINAL ASPARAGINE AMIDOHYDROLASE"/>
    <property type="match status" value="1"/>
</dbReference>
<keyword evidence="2" id="KW-1185">Reference proteome</keyword>
<accession>A0AAV0CRI9</accession>
<evidence type="ECO:0000313" key="2">
    <source>
        <dbReference type="Proteomes" id="UP001152523"/>
    </source>
</evidence>
<dbReference type="GO" id="GO:0005634">
    <property type="term" value="C:nucleus"/>
    <property type="evidence" value="ECO:0007669"/>
    <property type="project" value="TreeGrafter"/>
</dbReference>
<organism evidence="1 2">
    <name type="scientific">Cuscuta epithymum</name>
    <dbReference type="NCBI Taxonomy" id="186058"/>
    <lineage>
        <taxon>Eukaryota</taxon>
        <taxon>Viridiplantae</taxon>
        <taxon>Streptophyta</taxon>
        <taxon>Embryophyta</taxon>
        <taxon>Tracheophyta</taxon>
        <taxon>Spermatophyta</taxon>
        <taxon>Magnoliopsida</taxon>
        <taxon>eudicotyledons</taxon>
        <taxon>Gunneridae</taxon>
        <taxon>Pentapetalae</taxon>
        <taxon>asterids</taxon>
        <taxon>lamiids</taxon>
        <taxon>Solanales</taxon>
        <taxon>Convolvulaceae</taxon>
        <taxon>Cuscuteae</taxon>
        <taxon>Cuscuta</taxon>
        <taxon>Cuscuta subgen. Cuscuta</taxon>
    </lineage>
</organism>
<proteinExistence type="predicted"/>
<dbReference type="AlphaFoldDB" id="A0AAV0CRI9"/>
<dbReference type="Pfam" id="PF14736">
    <property type="entry name" value="N_Asn_amidohyd"/>
    <property type="match status" value="1"/>
</dbReference>
<name>A0AAV0CRI9_9ASTE</name>
<evidence type="ECO:0008006" key="3">
    <source>
        <dbReference type="Google" id="ProtNLM"/>
    </source>
</evidence>